<accession>A0ABP5L7R7</accession>
<reference evidence="2" key="1">
    <citation type="journal article" date="2019" name="Int. J. Syst. Evol. Microbiol.">
        <title>The Global Catalogue of Microorganisms (GCM) 10K type strain sequencing project: providing services to taxonomists for standard genome sequencing and annotation.</title>
        <authorList>
            <consortium name="The Broad Institute Genomics Platform"/>
            <consortium name="The Broad Institute Genome Sequencing Center for Infectious Disease"/>
            <person name="Wu L."/>
            <person name="Ma J."/>
        </authorList>
    </citation>
    <scope>NUCLEOTIDE SEQUENCE [LARGE SCALE GENOMIC DNA]</scope>
    <source>
        <strain evidence="2">JCM 16022</strain>
    </source>
</reference>
<dbReference type="Gene3D" id="3.40.50.1000">
    <property type="entry name" value="HAD superfamily/HAD-like"/>
    <property type="match status" value="1"/>
</dbReference>
<dbReference type="InterPro" id="IPR036412">
    <property type="entry name" value="HAD-like_sf"/>
</dbReference>
<dbReference type="InterPro" id="IPR023214">
    <property type="entry name" value="HAD_sf"/>
</dbReference>
<keyword evidence="2" id="KW-1185">Reference proteome</keyword>
<organism evidence="1 2">
    <name type="scientific">Nocardioides koreensis</name>
    <dbReference type="NCBI Taxonomy" id="433651"/>
    <lineage>
        <taxon>Bacteria</taxon>
        <taxon>Bacillati</taxon>
        <taxon>Actinomycetota</taxon>
        <taxon>Actinomycetes</taxon>
        <taxon>Propionibacteriales</taxon>
        <taxon>Nocardioidaceae</taxon>
        <taxon>Nocardioides</taxon>
    </lineage>
</organism>
<evidence type="ECO:0008006" key="3">
    <source>
        <dbReference type="Google" id="ProtNLM"/>
    </source>
</evidence>
<sequence>MIRHVLLDADGVLQRHPVGWAAAAEGFLGERGADFFRAVTELERTCLSGDGDFLPLLTAELAREAPGVSAEELYVEVWHTIETVATTLEVVHELRDAGLGVHLGTNQHERRAAYMRRELGYDELFDESFYSCDLGAAKPAPAFFASVLDRLDAAAPDVLFVDDSEPNVVAARECGLAAERWHVDDGIEALRDRLSGHGVVLS</sequence>
<comment type="caution">
    <text evidence="1">The sequence shown here is derived from an EMBL/GenBank/DDBJ whole genome shotgun (WGS) entry which is preliminary data.</text>
</comment>
<evidence type="ECO:0000313" key="1">
    <source>
        <dbReference type="EMBL" id="GAA2143091.1"/>
    </source>
</evidence>
<dbReference type="SUPFAM" id="SSF56784">
    <property type="entry name" value="HAD-like"/>
    <property type="match status" value="1"/>
</dbReference>
<name>A0ABP5L7R7_9ACTN</name>
<dbReference type="Proteomes" id="UP001501771">
    <property type="component" value="Unassembled WGS sequence"/>
</dbReference>
<dbReference type="Pfam" id="PF00702">
    <property type="entry name" value="Hydrolase"/>
    <property type="match status" value="1"/>
</dbReference>
<dbReference type="NCBIfam" id="TIGR01509">
    <property type="entry name" value="HAD-SF-IA-v3"/>
    <property type="match status" value="1"/>
</dbReference>
<dbReference type="PANTHER" id="PTHR43611:SF3">
    <property type="entry name" value="FLAVIN MONONUCLEOTIDE HYDROLASE 1, CHLOROPLATIC"/>
    <property type="match status" value="1"/>
</dbReference>
<dbReference type="SFLD" id="SFLDS00003">
    <property type="entry name" value="Haloacid_Dehalogenase"/>
    <property type="match status" value="1"/>
</dbReference>
<protein>
    <recommendedName>
        <fullName evidence="3">Hydrolase of the HAD superfamily</fullName>
    </recommendedName>
</protein>
<dbReference type="InterPro" id="IPR006439">
    <property type="entry name" value="HAD-SF_hydro_IA"/>
</dbReference>
<dbReference type="SFLD" id="SFLDG01129">
    <property type="entry name" value="C1.5:_HAD__Beta-PGM__Phosphata"/>
    <property type="match status" value="1"/>
</dbReference>
<proteinExistence type="predicted"/>
<evidence type="ECO:0000313" key="2">
    <source>
        <dbReference type="Proteomes" id="UP001501771"/>
    </source>
</evidence>
<dbReference type="RefSeq" id="WP_344149696.1">
    <property type="nucleotide sequence ID" value="NZ_BAAAQR010000003.1"/>
</dbReference>
<dbReference type="PANTHER" id="PTHR43611">
    <property type="entry name" value="ALPHA-D-GLUCOSE 1-PHOSPHATE PHOSPHATASE"/>
    <property type="match status" value="1"/>
</dbReference>
<gene>
    <name evidence="1" type="ORF">GCM10009844_15100</name>
</gene>
<dbReference type="EMBL" id="BAAAQR010000003">
    <property type="protein sequence ID" value="GAA2143091.1"/>
    <property type="molecule type" value="Genomic_DNA"/>
</dbReference>
<dbReference type="PRINTS" id="PR00413">
    <property type="entry name" value="HADHALOGNASE"/>
</dbReference>